<accession>A0A918FN12</accession>
<evidence type="ECO:0000313" key="1">
    <source>
        <dbReference type="EMBL" id="GGR58719.1"/>
    </source>
</evidence>
<reference evidence="1" key="2">
    <citation type="submission" date="2020-09" db="EMBL/GenBank/DDBJ databases">
        <authorList>
            <person name="Sun Q."/>
            <person name="Ohkuma M."/>
        </authorList>
    </citation>
    <scope>NUCLEOTIDE SEQUENCE</scope>
    <source>
        <strain evidence="1">JCM 4346</strain>
    </source>
</reference>
<keyword evidence="2" id="KW-1185">Reference proteome</keyword>
<protein>
    <submittedName>
        <fullName evidence="1">Uncharacterized protein</fullName>
    </submittedName>
</protein>
<organism evidence="1 2">
    <name type="scientific">Streptomyces aurantiogriseus</name>
    <dbReference type="NCBI Taxonomy" id="66870"/>
    <lineage>
        <taxon>Bacteria</taxon>
        <taxon>Bacillati</taxon>
        <taxon>Actinomycetota</taxon>
        <taxon>Actinomycetes</taxon>
        <taxon>Kitasatosporales</taxon>
        <taxon>Streptomycetaceae</taxon>
        <taxon>Streptomyces</taxon>
    </lineage>
</organism>
<dbReference type="EMBL" id="BMSX01000036">
    <property type="protein sequence ID" value="GGR58719.1"/>
    <property type="molecule type" value="Genomic_DNA"/>
</dbReference>
<dbReference type="Proteomes" id="UP000658320">
    <property type="component" value="Unassembled WGS sequence"/>
</dbReference>
<reference evidence="1" key="1">
    <citation type="journal article" date="2014" name="Int. J. Syst. Evol. Microbiol.">
        <title>Complete genome sequence of Corynebacterium casei LMG S-19264T (=DSM 44701T), isolated from a smear-ripened cheese.</title>
        <authorList>
            <consortium name="US DOE Joint Genome Institute (JGI-PGF)"/>
            <person name="Walter F."/>
            <person name="Albersmeier A."/>
            <person name="Kalinowski J."/>
            <person name="Ruckert C."/>
        </authorList>
    </citation>
    <scope>NUCLEOTIDE SEQUENCE</scope>
    <source>
        <strain evidence="1">JCM 4346</strain>
    </source>
</reference>
<proteinExistence type="predicted"/>
<comment type="caution">
    <text evidence="1">The sequence shown here is derived from an EMBL/GenBank/DDBJ whole genome shotgun (WGS) entry which is preliminary data.</text>
</comment>
<evidence type="ECO:0000313" key="2">
    <source>
        <dbReference type="Proteomes" id="UP000658320"/>
    </source>
</evidence>
<dbReference type="AlphaFoldDB" id="A0A918FN12"/>
<sequence>MTGLLASLTGEERRLWRDARPGREPAARPMQATLSDRRDFAGGWVFARTSWTGFVVVRCPMTNAR</sequence>
<gene>
    <name evidence="1" type="ORF">GCM10010251_89400</name>
</gene>
<name>A0A918FN12_9ACTN</name>